<dbReference type="Proteomes" id="UP000010121">
    <property type="component" value="Unassembled WGS sequence"/>
</dbReference>
<gene>
    <name evidence="1" type="ORF">Rsw2DRAFT_1874</name>
</gene>
<dbReference type="Gene3D" id="3.90.180.10">
    <property type="entry name" value="Medium-chain alcohol dehydrogenases, catalytic domain"/>
    <property type="match status" value="1"/>
</dbReference>
<protein>
    <submittedName>
        <fullName evidence="1">Quinone oxidoreductase</fullName>
    </submittedName>
</protein>
<dbReference type="eggNOG" id="COG0604">
    <property type="taxonomic scope" value="Bacteria"/>
</dbReference>
<proteinExistence type="predicted"/>
<evidence type="ECO:0000313" key="2">
    <source>
        <dbReference type="Proteomes" id="UP000010121"/>
    </source>
</evidence>
<dbReference type="InterPro" id="IPR036291">
    <property type="entry name" value="NAD(P)-bd_dom_sf"/>
</dbReference>
<dbReference type="Gene3D" id="3.40.50.720">
    <property type="entry name" value="NAD(P)-binding Rossmann-like Domain"/>
    <property type="match status" value="1"/>
</dbReference>
<reference evidence="1 2" key="1">
    <citation type="submission" date="2009-08" db="EMBL/GenBank/DDBJ databases">
        <title>The draft genome of Rhodobacter sp. SW2.</title>
        <authorList>
            <consortium name="US DOE Joint Genome Institute (JGI-PGF)"/>
            <person name="Lucas S."/>
            <person name="Copeland A."/>
            <person name="Lapidus A."/>
            <person name="Glavina del Rio T."/>
            <person name="Tice H."/>
            <person name="Bruce D."/>
            <person name="Goodwin L."/>
            <person name="Pitluck S."/>
            <person name="Larimer F."/>
            <person name="Land M.L."/>
            <person name="Hauser L."/>
            <person name="Emerson D."/>
        </authorList>
    </citation>
    <scope>NUCLEOTIDE SEQUENCE [LARGE SCALE GENOMIC DNA]</scope>
    <source>
        <strain evidence="1 2">SW2</strain>
    </source>
</reference>
<keyword evidence="2" id="KW-1185">Reference proteome</keyword>
<evidence type="ECO:0000313" key="1">
    <source>
        <dbReference type="EMBL" id="EEW25119.1"/>
    </source>
</evidence>
<dbReference type="SUPFAM" id="SSF51735">
    <property type="entry name" value="NAD(P)-binding Rossmann-fold domains"/>
    <property type="match status" value="1"/>
</dbReference>
<dbReference type="EMBL" id="ACYY01000011">
    <property type="protein sequence ID" value="EEW25119.1"/>
    <property type="molecule type" value="Genomic_DNA"/>
</dbReference>
<name>C8S1E6_9RHOB</name>
<dbReference type="STRING" id="371731.Rsw2DRAFT_1874"/>
<dbReference type="AlphaFoldDB" id="C8S1E6"/>
<sequence length="82" mass="8285">MFPGIKMGCHAELLAIAETGRIIAKPAALTMAEAGCMMFGGLTALDFLRRQAGLAQGERLPVNGASGTVGSAAVQVGRLLGA</sequence>
<organism evidence="1 2">
    <name type="scientific">Rhodobacter ferrooxidans</name>
    <dbReference type="NCBI Taxonomy" id="371731"/>
    <lineage>
        <taxon>Bacteria</taxon>
        <taxon>Pseudomonadati</taxon>
        <taxon>Pseudomonadota</taxon>
        <taxon>Alphaproteobacteria</taxon>
        <taxon>Rhodobacterales</taxon>
        <taxon>Rhodobacter group</taxon>
        <taxon>Rhodobacter</taxon>
    </lineage>
</organism>
<accession>C8S1E6</accession>
<comment type="caution">
    <text evidence="1">The sequence shown here is derived from an EMBL/GenBank/DDBJ whole genome shotgun (WGS) entry which is preliminary data.</text>
</comment>